<name>A0ABM5ZXJ7_9GAMM</name>
<keyword evidence="1" id="KW-1133">Transmembrane helix</keyword>
<feature type="transmembrane region" description="Helical" evidence="1">
    <location>
        <begin position="79"/>
        <end position="101"/>
    </location>
</feature>
<evidence type="ECO:0008006" key="4">
    <source>
        <dbReference type="Google" id="ProtNLM"/>
    </source>
</evidence>
<reference evidence="2 3" key="1">
    <citation type="submission" date="2016-03" db="EMBL/GenBank/DDBJ databases">
        <title>Genome sequencing of Psychrobacter alimentarius PAMC 27889.</title>
        <authorList>
            <person name="Lee J."/>
            <person name="Kim O.-S."/>
        </authorList>
    </citation>
    <scope>NUCLEOTIDE SEQUENCE [LARGE SCALE GENOMIC DNA]</scope>
    <source>
        <strain evidence="2 3">PAMC 27889</strain>
    </source>
</reference>
<dbReference type="Proteomes" id="UP000076104">
    <property type="component" value="Chromosome"/>
</dbReference>
<evidence type="ECO:0000313" key="3">
    <source>
        <dbReference type="Proteomes" id="UP000076104"/>
    </source>
</evidence>
<dbReference type="Pfam" id="PF11391">
    <property type="entry name" value="DUF2798"/>
    <property type="match status" value="1"/>
</dbReference>
<dbReference type="EMBL" id="CP014945">
    <property type="protein sequence ID" value="AMT96852.1"/>
    <property type="molecule type" value="Genomic_DNA"/>
</dbReference>
<gene>
    <name evidence="2" type="ORF">A3K91_1246</name>
</gene>
<evidence type="ECO:0000256" key="1">
    <source>
        <dbReference type="SAM" id="Phobius"/>
    </source>
</evidence>
<proteinExistence type="predicted"/>
<protein>
    <recommendedName>
        <fullName evidence="4">DUF2798 domain-containing protein</fullName>
    </recommendedName>
</protein>
<feature type="transmembrane region" description="Helical" evidence="1">
    <location>
        <begin position="7"/>
        <end position="28"/>
    </location>
</feature>
<accession>A0ABM5ZXJ7</accession>
<keyword evidence="1" id="KW-0812">Transmembrane</keyword>
<organism evidence="2 3">
    <name type="scientific">Psychrobacter alimentarius</name>
    <dbReference type="NCBI Taxonomy" id="261164"/>
    <lineage>
        <taxon>Bacteria</taxon>
        <taxon>Pseudomonadati</taxon>
        <taxon>Pseudomonadota</taxon>
        <taxon>Gammaproteobacteria</taxon>
        <taxon>Moraxellales</taxon>
        <taxon>Moraxellaceae</taxon>
        <taxon>Psychrobacter</taxon>
    </lineage>
</organism>
<sequence>MIKTFKKIGIIFSIVAVIGGTLTFVMTWNNLGFGDGFLRAWLSSFALCVVCIAPIGGVIAMLINKILRTLLPTISTVQMNVIFGLCMAVIMESIMAVVTTMNINDFSDWRHFIYMWMASLLTALPIGIFFSIILSLVIKPKLEIFWAK</sequence>
<feature type="transmembrane region" description="Helical" evidence="1">
    <location>
        <begin position="113"/>
        <end position="138"/>
    </location>
</feature>
<dbReference type="RefSeq" id="WP_062844496.1">
    <property type="nucleotide sequence ID" value="NZ_CP014945.1"/>
</dbReference>
<keyword evidence="3" id="KW-1185">Reference proteome</keyword>
<evidence type="ECO:0000313" key="2">
    <source>
        <dbReference type="EMBL" id="AMT96852.1"/>
    </source>
</evidence>
<dbReference type="GeneID" id="33059658"/>
<feature type="transmembrane region" description="Helical" evidence="1">
    <location>
        <begin position="40"/>
        <end position="67"/>
    </location>
</feature>
<keyword evidence="1" id="KW-0472">Membrane</keyword>
<dbReference type="InterPro" id="IPR021529">
    <property type="entry name" value="DUF2798"/>
</dbReference>